<reference evidence="2" key="2">
    <citation type="submission" date="2020-11" db="EMBL/GenBank/DDBJ databases">
        <authorList>
            <person name="McCartney M.A."/>
            <person name="Auch B."/>
            <person name="Kono T."/>
            <person name="Mallez S."/>
            <person name="Becker A."/>
            <person name="Gohl D.M."/>
            <person name="Silverstein K.A.T."/>
            <person name="Koren S."/>
            <person name="Bechman K.B."/>
            <person name="Herman A."/>
            <person name="Abrahante J.E."/>
            <person name="Garbe J."/>
        </authorList>
    </citation>
    <scope>NUCLEOTIDE SEQUENCE</scope>
    <source>
        <strain evidence="2">Duluth1</strain>
        <tissue evidence="2">Whole animal</tissue>
    </source>
</reference>
<protein>
    <submittedName>
        <fullName evidence="2">Uncharacterized protein</fullName>
    </submittedName>
</protein>
<accession>A0A9D4JBU4</accession>
<feature type="region of interest" description="Disordered" evidence="1">
    <location>
        <begin position="85"/>
        <end position="118"/>
    </location>
</feature>
<proteinExistence type="predicted"/>
<reference evidence="2" key="1">
    <citation type="journal article" date="2019" name="bioRxiv">
        <title>The Genome of the Zebra Mussel, Dreissena polymorpha: A Resource for Invasive Species Research.</title>
        <authorList>
            <person name="McCartney M.A."/>
            <person name="Auch B."/>
            <person name="Kono T."/>
            <person name="Mallez S."/>
            <person name="Zhang Y."/>
            <person name="Obille A."/>
            <person name="Becker A."/>
            <person name="Abrahante J.E."/>
            <person name="Garbe J."/>
            <person name="Badalamenti J.P."/>
            <person name="Herman A."/>
            <person name="Mangelson H."/>
            <person name="Liachko I."/>
            <person name="Sullivan S."/>
            <person name="Sone E.D."/>
            <person name="Koren S."/>
            <person name="Silverstein K.A.T."/>
            <person name="Beckman K.B."/>
            <person name="Gohl D.M."/>
        </authorList>
    </citation>
    <scope>NUCLEOTIDE SEQUENCE</scope>
    <source>
        <strain evidence="2">Duluth1</strain>
        <tissue evidence="2">Whole animal</tissue>
    </source>
</reference>
<sequence length="137" mass="15307">MIGHKLFLFSQIKRTAALTGGHVFQRIGTTFELNQDIIKTNILTKLHEDWAWNVTSTVFTSFELDRDIIAKNLLTNVYKPNVDDGRTKYGQRPVTKAHLSNQTNRQTNRQGKNNMSPTTIGGRGFLGAKCGGVVVIC</sequence>
<dbReference type="Proteomes" id="UP000828390">
    <property type="component" value="Unassembled WGS sequence"/>
</dbReference>
<keyword evidence="3" id="KW-1185">Reference proteome</keyword>
<evidence type="ECO:0000313" key="2">
    <source>
        <dbReference type="EMBL" id="KAH3802728.1"/>
    </source>
</evidence>
<comment type="caution">
    <text evidence="2">The sequence shown here is derived from an EMBL/GenBank/DDBJ whole genome shotgun (WGS) entry which is preliminary data.</text>
</comment>
<evidence type="ECO:0000256" key="1">
    <source>
        <dbReference type="SAM" id="MobiDB-lite"/>
    </source>
</evidence>
<feature type="compositionally biased region" description="Polar residues" evidence="1">
    <location>
        <begin position="98"/>
        <end position="118"/>
    </location>
</feature>
<organism evidence="2 3">
    <name type="scientific">Dreissena polymorpha</name>
    <name type="common">Zebra mussel</name>
    <name type="synonym">Mytilus polymorpha</name>
    <dbReference type="NCBI Taxonomy" id="45954"/>
    <lineage>
        <taxon>Eukaryota</taxon>
        <taxon>Metazoa</taxon>
        <taxon>Spiralia</taxon>
        <taxon>Lophotrochozoa</taxon>
        <taxon>Mollusca</taxon>
        <taxon>Bivalvia</taxon>
        <taxon>Autobranchia</taxon>
        <taxon>Heteroconchia</taxon>
        <taxon>Euheterodonta</taxon>
        <taxon>Imparidentia</taxon>
        <taxon>Neoheterodontei</taxon>
        <taxon>Myida</taxon>
        <taxon>Dreissenoidea</taxon>
        <taxon>Dreissenidae</taxon>
        <taxon>Dreissena</taxon>
    </lineage>
</organism>
<name>A0A9D4JBU4_DREPO</name>
<evidence type="ECO:0000313" key="3">
    <source>
        <dbReference type="Proteomes" id="UP000828390"/>
    </source>
</evidence>
<dbReference type="AlphaFoldDB" id="A0A9D4JBU4"/>
<dbReference type="EMBL" id="JAIWYP010000007">
    <property type="protein sequence ID" value="KAH3802728.1"/>
    <property type="molecule type" value="Genomic_DNA"/>
</dbReference>
<gene>
    <name evidence="2" type="ORF">DPMN_156408</name>
</gene>